<dbReference type="GO" id="GO:0015297">
    <property type="term" value="F:antiporter activity"/>
    <property type="evidence" value="ECO:0007669"/>
    <property type="project" value="UniProtKB-KW"/>
</dbReference>
<evidence type="ECO:0008006" key="17">
    <source>
        <dbReference type="Google" id="ProtNLM"/>
    </source>
</evidence>
<evidence type="ECO:0000313" key="16">
    <source>
        <dbReference type="Proteomes" id="UP000813462"/>
    </source>
</evidence>
<dbReference type="SMR" id="A0A978UGB0"/>
<evidence type="ECO:0000256" key="9">
    <source>
        <dbReference type="ARBA" id="ARBA00023136"/>
    </source>
</evidence>
<evidence type="ECO:0000256" key="1">
    <source>
        <dbReference type="ARBA" id="ARBA00004141"/>
    </source>
</evidence>
<comment type="subcellular location">
    <subcellularLocation>
        <location evidence="1">Membrane</location>
        <topology evidence="1">Multi-pass membrane protein</topology>
    </subcellularLocation>
</comment>
<evidence type="ECO:0000256" key="11">
    <source>
        <dbReference type="SAM" id="Phobius"/>
    </source>
</evidence>
<dbReference type="Pfam" id="PF23256">
    <property type="entry name" value="CHX17_2nd"/>
    <property type="match status" value="1"/>
</dbReference>
<evidence type="ECO:0000256" key="3">
    <source>
        <dbReference type="ARBA" id="ARBA00022449"/>
    </source>
</evidence>
<evidence type="ECO:0000313" key="15">
    <source>
        <dbReference type="EMBL" id="KAH7513841.1"/>
    </source>
</evidence>
<feature type="transmembrane region" description="Helical" evidence="11">
    <location>
        <begin position="266"/>
        <end position="299"/>
    </location>
</feature>
<dbReference type="GO" id="GO:0006813">
    <property type="term" value="P:potassium ion transport"/>
    <property type="evidence" value="ECO:0007669"/>
    <property type="project" value="UniProtKB-KW"/>
</dbReference>
<dbReference type="InterPro" id="IPR057290">
    <property type="entry name" value="CHX17_C"/>
</dbReference>
<dbReference type="PANTHER" id="PTHR32468:SF144">
    <property type="entry name" value="CATION_H(+) ANTIPORTER 17"/>
    <property type="match status" value="1"/>
</dbReference>
<feature type="transmembrane region" description="Helical" evidence="11">
    <location>
        <begin position="99"/>
        <end position="116"/>
    </location>
</feature>
<evidence type="ECO:0000256" key="5">
    <source>
        <dbReference type="ARBA" id="ARBA00022692"/>
    </source>
</evidence>
<feature type="domain" description="Cation/H(+) antiporter central" evidence="13">
    <location>
        <begin position="484"/>
        <end position="626"/>
    </location>
</feature>
<feature type="transmembrane region" description="Helical" evidence="11">
    <location>
        <begin position="409"/>
        <end position="431"/>
    </location>
</feature>
<name>A0A978UGB0_ZIZJJ</name>
<feature type="transmembrane region" description="Helical" evidence="11">
    <location>
        <begin position="32"/>
        <end position="51"/>
    </location>
</feature>
<accession>A0A978UGB0</accession>
<feature type="transmembrane region" description="Helical" evidence="11">
    <location>
        <begin position="162"/>
        <end position="184"/>
    </location>
</feature>
<comment type="similarity">
    <text evidence="10">Belongs to the monovalent cation:proton antiporter 2 (CPA2) transporter (TC 2.A.37) family. CHX (TC 2.A.37.4) subfamily.</text>
</comment>
<evidence type="ECO:0000256" key="8">
    <source>
        <dbReference type="ARBA" id="ARBA00023065"/>
    </source>
</evidence>
<dbReference type="GO" id="GO:0012505">
    <property type="term" value="C:endomembrane system"/>
    <property type="evidence" value="ECO:0007669"/>
    <property type="project" value="TreeGrafter"/>
</dbReference>
<feature type="transmembrane region" description="Helical" evidence="11">
    <location>
        <begin position="345"/>
        <end position="370"/>
    </location>
</feature>
<dbReference type="Proteomes" id="UP000813462">
    <property type="component" value="Unassembled WGS sequence"/>
</dbReference>
<evidence type="ECO:0000256" key="10">
    <source>
        <dbReference type="ARBA" id="ARBA00038341"/>
    </source>
</evidence>
<keyword evidence="9 11" id="KW-0472">Membrane</keyword>
<gene>
    <name evidence="15" type="ORF">FEM48_Zijuj11G0025100</name>
</gene>
<dbReference type="EMBL" id="JAEACU010000011">
    <property type="protein sequence ID" value="KAH7513841.1"/>
    <property type="molecule type" value="Genomic_DNA"/>
</dbReference>
<feature type="domain" description="Cation/H(+) antiporter C-terminal" evidence="14">
    <location>
        <begin position="630"/>
        <end position="786"/>
    </location>
</feature>
<dbReference type="Pfam" id="PF23259">
    <property type="entry name" value="CHX17_C"/>
    <property type="match status" value="1"/>
</dbReference>
<organism evidence="15 16">
    <name type="scientific">Ziziphus jujuba var. spinosa</name>
    <dbReference type="NCBI Taxonomy" id="714518"/>
    <lineage>
        <taxon>Eukaryota</taxon>
        <taxon>Viridiplantae</taxon>
        <taxon>Streptophyta</taxon>
        <taxon>Embryophyta</taxon>
        <taxon>Tracheophyta</taxon>
        <taxon>Spermatophyta</taxon>
        <taxon>Magnoliopsida</taxon>
        <taxon>eudicotyledons</taxon>
        <taxon>Gunneridae</taxon>
        <taxon>Pentapetalae</taxon>
        <taxon>rosids</taxon>
        <taxon>fabids</taxon>
        <taxon>Rosales</taxon>
        <taxon>Rhamnaceae</taxon>
        <taxon>Paliureae</taxon>
        <taxon>Ziziphus</taxon>
    </lineage>
</organism>
<dbReference type="OrthoDB" id="2687058at2759"/>
<dbReference type="Pfam" id="PF00999">
    <property type="entry name" value="Na_H_Exchanger"/>
    <property type="match status" value="1"/>
</dbReference>
<dbReference type="InterPro" id="IPR050794">
    <property type="entry name" value="CPA2_transporter"/>
</dbReference>
<evidence type="ECO:0000256" key="4">
    <source>
        <dbReference type="ARBA" id="ARBA00022538"/>
    </source>
</evidence>
<proteinExistence type="inferred from homology"/>
<dbReference type="PANTHER" id="PTHR32468">
    <property type="entry name" value="CATION/H + ANTIPORTER"/>
    <property type="match status" value="1"/>
</dbReference>
<dbReference type="GO" id="GO:0016020">
    <property type="term" value="C:membrane"/>
    <property type="evidence" value="ECO:0007669"/>
    <property type="project" value="UniProtKB-SubCell"/>
</dbReference>
<sequence length="809" mass="87681">MAANATNATSSCPTPMKATSNGIFQSDNPLDYALPLAILQICIVVTFTRILAFLLRPLRQPRVIAEIVGGILLGPSALGRNTNYLHTIFPDKSLTVLDTLANIGLLFFLFLVGLELDPKSLRRTGKKALSIALAGISLPFVLGIGTSFVLRGTISKGVDGPPFLVFMGVALSITAFPVLARILAELKLLTTDIGRMAMSAAAVNDVAAWILLALAIALSGTGHSPLVSLWVFLCGLAFVVGCIMVVPPVFRWMAQRCPEGEPVDELYVCATLVTVLAAGFLTDMIGIHALFGAFVVGVLVPKEGPFAGALVEKVEDLISGLFLPLYFVSSGLKTNVATISGVQSWGLLVLVITTACVGKIVGTVAVSLLCRIPFQEALALGFLMNTKGLVELIVLNIGKDRKVLNDQTFAIMVLMAIFTTFITTPTVIAVYKPAKRARKADYKHKTIERKDPNSQLRILACFHSSRNIPTLINIIEASRGTEKREKLCVYAMHLMELSERSSAILMVHKARKNGLPFWNKGLRSDCDQIVVAFEAFQQLSRVTIRPMTAISSLSSIHEDICESAESKRAAMIIIPFHKHQRIDGALETTRNEFRWVNKRILQHAPCSVGILVDRGLGGATHISASNVSSNVTVLFFGGHHDREALAYGVRMAEHPGISLTVVHFIANPDMSGEIVRVNIEDDSNNFEGDEKQDENSIAELKHKTSYENSISYQERVVRNSAETIDVIREFSRCNLFLVGRMPEGQAACGLNVKSDCPELGSVGGLLTSSDFATSATVLVIQHYHGKTYSSPVPLSKVDVLPSGEDSETN</sequence>
<comment type="caution">
    <text evidence="15">The sequence shown here is derived from an EMBL/GenBank/DDBJ whole genome shotgun (WGS) entry which is preliminary data.</text>
</comment>
<dbReference type="AlphaFoldDB" id="A0A978UGB0"/>
<keyword evidence="4" id="KW-0633">Potassium transport</keyword>
<keyword evidence="3" id="KW-0050">Antiport</keyword>
<feature type="transmembrane region" description="Helical" evidence="11">
    <location>
        <begin position="377"/>
        <end position="397"/>
    </location>
</feature>
<keyword evidence="6" id="KW-0630">Potassium</keyword>
<protein>
    <recommendedName>
        <fullName evidence="17">Cation/H(+) antiporter 18-like</fullName>
    </recommendedName>
</protein>
<dbReference type="Gene3D" id="3.40.50.12370">
    <property type="match status" value="1"/>
</dbReference>
<keyword evidence="2" id="KW-0813">Transport</keyword>
<dbReference type="InterPro" id="IPR006153">
    <property type="entry name" value="Cation/H_exchanger_TM"/>
</dbReference>
<dbReference type="InterPro" id="IPR057291">
    <property type="entry name" value="CHX17_2nd"/>
</dbReference>
<dbReference type="InterPro" id="IPR038770">
    <property type="entry name" value="Na+/solute_symporter_sf"/>
</dbReference>
<evidence type="ECO:0000259" key="12">
    <source>
        <dbReference type="Pfam" id="PF00999"/>
    </source>
</evidence>
<reference evidence="15" key="1">
    <citation type="journal article" date="2021" name="Front. Plant Sci.">
        <title>Chromosome-Scale Genome Assembly for Chinese Sour Jujube and Insights Into Its Genome Evolution and Domestication Signature.</title>
        <authorList>
            <person name="Shen L.-Y."/>
            <person name="Luo H."/>
            <person name="Wang X.-L."/>
            <person name="Wang X.-M."/>
            <person name="Qiu X.-J."/>
            <person name="Liu H."/>
            <person name="Zhou S.-S."/>
            <person name="Jia K.-H."/>
            <person name="Nie S."/>
            <person name="Bao Y.-T."/>
            <person name="Zhang R.-G."/>
            <person name="Yun Q.-Z."/>
            <person name="Chai Y.-H."/>
            <person name="Lu J.-Y."/>
            <person name="Li Y."/>
            <person name="Zhao S.-W."/>
            <person name="Mao J.-F."/>
            <person name="Jia S.-G."/>
            <person name="Mao Y.-M."/>
        </authorList>
    </citation>
    <scope>NUCLEOTIDE SEQUENCE</scope>
    <source>
        <strain evidence="15">AT0</strain>
        <tissue evidence="15">Leaf</tissue>
    </source>
</reference>
<dbReference type="GO" id="GO:0006885">
    <property type="term" value="P:regulation of pH"/>
    <property type="evidence" value="ECO:0007669"/>
    <property type="project" value="TreeGrafter"/>
</dbReference>
<keyword evidence="7 11" id="KW-1133">Transmembrane helix</keyword>
<evidence type="ECO:0000259" key="14">
    <source>
        <dbReference type="Pfam" id="PF23259"/>
    </source>
</evidence>
<feature type="domain" description="Cation/H+ exchanger transmembrane" evidence="12">
    <location>
        <begin position="48"/>
        <end position="427"/>
    </location>
</feature>
<keyword evidence="5 11" id="KW-0812">Transmembrane</keyword>
<dbReference type="FunFam" id="1.20.1530.20:FF:000003">
    <property type="entry name" value="Cation/H(+) antiporter 15"/>
    <property type="match status" value="1"/>
</dbReference>
<evidence type="ECO:0000259" key="13">
    <source>
        <dbReference type="Pfam" id="PF23256"/>
    </source>
</evidence>
<feature type="transmembrane region" description="Helical" evidence="11">
    <location>
        <begin position="230"/>
        <end position="254"/>
    </location>
</feature>
<dbReference type="GO" id="GO:1902600">
    <property type="term" value="P:proton transmembrane transport"/>
    <property type="evidence" value="ECO:0007669"/>
    <property type="project" value="InterPro"/>
</dbReference>
<evidence type="ECO:0000256" key="2">
    <source>
        <dbReference type="ARBA" id="ARBA00022448"/>
    </source>
</evidence>
<keyword evidence="8" id="KW-0406">Ion transport</keyword>
<dbReference type="Gene3D" id="1.20.1530.20">
    <property type="match status" value="1"/>
</dbReference>
<feature type="transmembrane region" description="Helical" evidence="11">
    <location>
        <begin position="63"/>
        <end position="79"/>
    </location>
</feature>
<feature type="transmembrane region" description="Helical" evidence="11">
    <location>
        <begin position="128"/>
        <end position="150"/>
    </location>
</feature>
<evidence type="ECO:0000256" key="6">
    <source>
        <dbReference type="ARBA" id="ARBA00022958"/>
    </source>
</evidence>
<feature type="transmembrane region" description="Helical" evidence="11">
    <location>
        <begin position="196"/>
        <end position="218"/>
    </location>
</feature>
<evidence type="ECO:0000256" key="7">
    <source>
        <dbReference type="ARBA" id="ARBA00022989"/>
    </source>
</evidence>